<protein>
    <recommendedName>
        <fullName evidence="2">HTH CENPB-type domain-containing protein</fullName>
    </recommendedName>
</protein>
<accession>A0A225UJT0</accession>
<dbReference type="OrthoDB" id="71166at2759"/>
<dbReference type="InterPro" id="IPR006600">
    <property type="entry name" value="HTH_CenpB_DNA-bd_dom"/>
</dbReference>
<evidence type="ECO:0000313" key="4">
    <source>
        <dbReference type="Proteomes" id="UP000198211"/>
    </source>
</evidence>
<evidence type="ECO:0000256" key="1">
    <source>
        <dbReference type="ARBA" id="ARBA00023125"/>
    </source>
</evidence>
<reference evidence="4" key="1">
    <citation type="submission" date="2017-03" db="EMBL/GenBank/DDBJ databases">
        <title>Phytopthora megakarya and P. palmivora, two closely related causual agents of cacao black pod achieved similar genome size and gene model numbers by different mechanisms.</title>
        <authorList>
            <person name="Ali S."/>
            <person name="Shao J."/>
            <person name="Larry D.J."/>
            <person name="Kronmiller B."/>
            <person name="Shen D."/>
            <person name="Strem M.D."/>
            <person name="Melnick R.L."/>
            <person name="Guiltinan M.J."/>
            <person name="Tyler B.M."/>
            <person name="Meinhardt L.W."/>
            <person name="Bailey B.A."/>
        </authorList>
    </citation>
    <scope>NUCLEOTIDE SEQUENCE [LARGE SCALE GENOMIC DNA]</scope>
    <source>
        <strain evidence="4">zdho120</strain>
    </source>
</reference>
<comment type="caution">
    <text evidence="3">The sequence shown here is derived from an EMBL/GenBank/DDBJ whole genome shotgun (WGS) entry which is preliminary data.</text>
</comment>
<evidence type="ECO:0000259" key="2">
    <source>
        <dbReference type="PROSITE" id="PS51253"/>
    </source>
</evidence>
<dbReference type="EMBL" id="NBNE01016438">
    <property type="protein sequence ID" value="OWY93233.1"/>
    <property type="molecule type" value="Genomic_DNA"/>
</dbReference>
<dbReference type="PROSITE" id="PS51253">
    <property type="entry name" value="HTH_CENPB"/>
    <property type="match status" value="1"/>
</dbReference>
<keyword evidence="4" id="KW-1185">Reference proteome</keyword>
<proteinExistence type="predicted"/>
<evidence type="ECO:0000313" key="3">
    <source>
        <dbReference type="EMBL" id="OWY93233.1"/>
    </source>
</evidence>
<organism evidence="3 4">
    <name type="scientific">Phytophthora megakarya</name>
    <dbReference type="NCBI Taxonomy" id="4795"/>
    <lineage>
        <taxon>Eukaryota</taxon>
        <taxon>Sar</taxon>
        <taxon>Stramenopiles</taxon>
        <taxon>Oomycota</taxon>
        <taxon>Peronosporomycetes</taxon>
        <taxon>Peronosporales</taxon>
        <taxon>Peronosporaceae</taxon>
        <taxon>Phytophthora</taxon>
    </lineage>
</organism>
<dbReference type="GO" id="GO:0003677">
    <property type="term" value="F:DNA binding"/>
    <property type="evidence" value="ECO:0007669"/>
    <property type="project" value="UniProtKB-KW"/>
</dbReference>
<dbReference type="Proteomes" id="UP000198211">
    <property type="component" value="Unassembled WGS sequence"/>
</dbReference>
<sequence>MLFQVLVGEGWYRRFLDRHPELTMRISQSISKVRNVLIDADVRQLFWSLSNVIIEEKKDGSRILTLMKQHCCSP</sequence>
<keyword evidence="1" id="KW-0238">DNA-binding</keyword>
<dbReference type="AlphaFoldDB" id="A0A225UJT0"/>
<name>A0A225UJT0_9STRA</name>
<feature type="domain" description="HTH CENPB-type" evidence="2">
    <location>
        <begin position="1"/>
        <end position="25"/>
    </location>
</feature>
<gene>
    <name evidence="3" type="ORF">PHMEG_00037446</name>
</gene>